<feature type="transmembrane region" description="Helical" evidence="2">
    <location>
        <begin position="299"/>
        <end position="319"/>
    </location>
</feature>
<feature type="transmembrane region" description="Helical" evidence="2">
    <location>
        <begin position="258"/>
        <end position="279"/>
    </location>
</feature>
<evidence type="ECO:0000256" key="2">
    <source>
        <dbReference type="SAM" id="Phobius"/>
    </source>
</evidence>
<proteinExistence type="predicted"/>
<keyword evidence="2" id="KW-0472">Membrane</keyword>
<dbReference type="EMBL" id="VRSW01000001">
    <property type="protein sequence ID" value="TXK06200.1"/>
    <property type="molecule type" value="Genomic_DNA"/>
</dbReference>
<sequence>MHRLLIALLAAFDAAVAAAVGLAAVLAPLTVMWALSLGATYWEGLWPATATIWQLGHHVPQAIELAPEYLIASGIPAEASSFIISLAPLAFLAFTVWSGARSGIRAARAGGWITGVVSGAVIFTLAAVVVEITSNNPIATSEPLAAILYPALAFAIPLLVGAVVRAWIDGDDGPIDALHDRVDQLPTAWAEVPALVVRGTAVVLLGFVAVSALAVVVSVIARGGEVIALYQASGVDAMGATIMALATFAYLPTLMAWALAWIAGPGIILGTGASVSPAATHLGVLPGLPPFGLVPEFSHTFLLAVVLLPIGIGVLSGFIMRSRYAAVLGEEEPYPPRIVLAVVPAAIAAGIAAAVFALASGSLGPGRMADFGPQIGLATLALFVEVGIGAAVMLLLPRGEDEDWESLPEEPALAEEAETLAQPVASDSETKPIGGAV</sequence>
<comment type="caution">
    <text evidence="3">The sequence shown here is derived from an EMBL/GenBank/DDBJ whole genome shotgun (WGS) entry which is preliminary data.</text>
</comment>
<feature type="transmembrane region" description="Helical" evidence="2">
    <location>
        <begin position="339"/>
        <end position="363"/>
    </location>
</feature>
<dbReference type="Proteomes" id="UP000321196">
    <property type="component" value="Unassembled WGS sequence"/>
</dbReference>
<accession>A0A5C8HPY7</accession>
<feature type="region of interest" description="Disordered" evidence="1">
    <location>
        <begin position="403"/>
        <end position="437"/>
    </location>
</feature>
<dbReference type="InterPro" id="IPR045931">
    <property type="entry name" value="DUF6350"/>
</dbReference>
<evidence type="ECO:0000313" key="3">
    <source>
        <dbReference type="EMBL" id="TXK06200.1"/>
    </source>
</evidence>
<organism evidence="3 4">
    <name type="scientific">Microbacterium mitrae</name>
    <dbReference type="NCBI Taxonomy" id="664640"/>
    <lineage>
        <taxon>Bacteria</taxon>
        <taxon>Bacillati</taxon>
        <taxon>Actinomycetota</taxon>
        <taxon>Actinomycetes</taxon>
        <taxon>Micrococcales</taxon>
        <taxon>Microbacteriaceae</taxon>
        <taxon>Microbacterium</taxon>
    </lineage>
</organism>
<feature type="compositionally biased region" description="Acidic residues" evidence="1">
    <location>
        <begin position="403"/>
        <end position="418"/>
    </location>
</feature>
<gene>
    <name evidence="3" type="ORF">FVP60_04370</name>
</gene>
<dbReference type="Pfam" id="PF19877">
    <property type="entry name" value="DUF6350"/>
    <property type="match status" value="1"/>
</dbReference>
<protein>
    <submittedName>
        <fullName evidence="3">Uncharacterized protein</fullName>
    </submittedName>
</protein>
<keyword evidence="2" id="KW-1133">Transmembrane helix</keyword>
<keyword evidence="4" id="KW-1185">Reference proteome</keyword>
<feature type="transmembrane region" description="Helical" evidence="2">
    <location>
        <begin position="227"/>
        <end position="251"/>
    </location>
</feature>
<feature type="transmembrane region" description="Helical" evidence="2">
    <location>
        <begin position="79"/>
        <end position="100"/>
    </location>
</feature>
<keyword evidence="2" id="KW-0812">Transmembrane</keyword>
<reference evidence="3 4" key="1">
    <citation type="submission" date="2019-08" db="EMBL/GenBank/DDBJ databases">
        <authorList>
            <person name="Dong K."/>
        </authorList>
    </citation>
    <scope>NUCLEOTIDE SEQUENCE [LARGE SCALE GENOMIC DNA]</scope>
    <source>
        <strain evidence="3 4">M4-8</strain>
    </source>
</reference>
<evidence type="ECO:0000313" key="4">
    <source>
        <dbReference type="Proteomes" id="UP000321196"/>
    </source>
</evidence>
<feature type="transmembrane region" description="Helical" evidence="2">
    <location>
        <begin position="112"/>
        <end position="132"/>
    </location>
</feature>
<dbReference type="AlphaFoldDB" id="A0A5C8HPY7"/>
<feature type="transmembrane region" description="Helical" evidence="2">
    <location>
        <begin position="375"/>
        <end position="396"/>
    </location>
</feature>
<feature type="transmembrane region" description="Helical" evidence="2">
    <location>
        <begin position="144"/>
        <end position="168"/>
    </location>
</feature>
<name>A0A5C8HPY7_9MICO</name>
<feature type="transmembrane region" description="Helical" evidence="2">
    <location>
        <begin position="201"/>
        <end position="221"/>
    </location>
</feature>
<evidence type="ECO:0000256" key="1">
    <source>
        <dbReference type="SAM" id="MobiDB-lite"/>
    </source>
</evidence>
<dbReference type="RefSeq" id="WP_147825009.1">
    <property type="nucleotide sequence ID" value="NZ_BAAARG010000001.1"/>
</dbReference>
<dbReference type="OrthoDB" id="3742900at2"/>